<gene>
    <name evidence="7" type="ORF">N7492_000352</name>
</gene>
<keyword evidence="8" id="KW-1185">Reference proteome</keyword>
<dbReference type="Proteomes" id="UP001146351">
    <property type="component" value="Unassembled WGS sequence"/>
</dbReference>
<organism evidence="7 8">
    <name type="scientific">Penicillium capsulatum</name>
    <dbReference type="NCBI Taxonomy" id="69766"/>
    <lineage>
        <taxon>Eukaryota</taxon>
        <taxon>Fungi</taxon>
        <taxon>Dikarya</taxon>
        <taxon>Ascomycota</taxon>
        <taxon>Pezizomycotina</taxon>
        <taxon>Eurotiomycetes</taxon>
        <taxon>Eurotiomycetidae</taxon>
        <taxon>Eurotiales</taxon>
        <taxon>Aspergillaceae</taxon>
        <taxon>Penicillium</taxon>
    </lineage>
</organism>
<name>A0A9W9ISN1_9EURO</name>
<evidence type="ECO:0000313" key="8">
    <source>
        <dbReference type="Proteomes" id="UP001146351"/>
    </source>
</evidence>
<dbReference type="Pfam" id="PF08167">
    <property type="entry name" value="RIX1"/>
    <property type="match status" value="1"/>
</dbReference>
<feature type="region of interest" description="Disordered" evidence="5">
    <location>
        <begin position="475"/>
        <end position="514"/>
    </location>
</feature>
<dbReference type="SUPFAM" id="SSF48371">
    <property type="entry name" value="ARM repeat"/>
    <property type="match status" value="1"/>
</dbReference>
<feature type="compositionally biased region" description="Polar residues" evidence="5">
    <location>
        <begin position="475"/>
        <end position="497"/>
    </location>
</feature>
<evidence type="ECO:0000256" key="2">
    <source>
        <dbReference type="ARBA" id="ARBA00010511"/>
    </source>
</evidence>
<comment type="subcellular location">
    <subcellularLocation>
        <location evidence="1">Nucleus</location>
    </subcellularLocation>
</comment>
<protein>
    <recommendedName>
        <fullName evidence="3">Pre-rRNA-processing protein RIX1</fullName>
    </recommendedName>
</protein>
<comment type="caution">
    <text evidence="7">The sequence shown here is derived from an EMBL/GenBank/DDBJ whole genome shotgun (WGS) entry which is preliminary data.</text>
</comment>
<dbReference type="PANTHER" id="PTHR34105">
    <property type="entry name" value="PROLINE-, GLUTAMIC ACID- AND LEUCINE-RICH PROTEIN 1"/>
    <property type="match status" value="1"/>
</dbReference>
<comment type="similarity">
    <text evidence="2">Belongs to the RIX1/PELP1 family.</text>
</comment>
<dbReference type="GO" id="GO:0006364">
    <property type="term" value="P:rRNA processing"/>
    <property type="evidence" value="ECO:0007669"/>
    <property type="project" value="TreeGrafter"/>
</dbReference>
<feature type="compositionally biased region" description="Acidic residues" evidence="5">
    <location>
        <begin position="768"/>
        <end position="782"/>
    </location>
</feature>
<dbReference type="OrthoDB" id="20900at2759"/>
<dbReference type="GO" id="GO:0005634">
    <property type="term" value="C:nucleus"/>
    <property type="evidence" value="ECO:0007669"/>
    <property type="project" value="UniProtKB-SubCell"/>
</dbReference>
<dbReference type="InterPro" id="IPR016024">
    <property type="entry name" value="ARM-type_fold"/>
</dbReference>
<accession>A0A9W9ISN1</accession>
<evidence type="ECO:0000256" key="4">
    <source>
        <dbReference type="ARBA" id="ARBA00023242"/>
    </source>
</evidence>
<dbReference type="PANTHER" id="PTHR34105:SF1">
    <property type="entry name" value="PROLINE-, GLUTAMIC ACID- AND LEUCINE-RICH PROTEIN 1"/>
    <property type="match status" value="1"/>
</dbReference>
<reference evidence="7" key="2">
    <citation type="journal article" date="2023" name="IMA Fungus">
        <title>Comparative genomic study of the Penicillium genus elucidates a diverse pangenome and 15 lateral gene transfer events.</title>
        <authorList>
            <person name="Petersen C."/>
            <person name="Sorensen T."/>
            <person name="Nielsen M.R."/>
            <person name="Sondergaard T.E."/>
            <person name="Sorensen J.L."/>
            <person name="Fitzpatrick D.A."/>
            <person name="Frisvad J.C."/>
            <person name="Nielsen K.L."/>
        </authorList>
    </citation>
    <scope>NUCLEOTIDE SEQUENCE</scope>
    <source>
        <strain evidence="7">IBT 21917</strain>
    </source>
</reference>
<keyword evidence="4" id="KW-0539">Nucleus</keyword>
<feature type="domain" description="Pre-rRNA-processing protein RIX1 N-terminal" evidence="6">
    <location>
        <begin position="6"/>
        <end position="217"/>
    </location>
</feature>
<dbReference type="InterPro" id="IPR012583">
    <property type="entry name" value="RIX1_N"/>
</dbReference>
<evidence type="ECO:0000256" key="1">
    <source>
        <dbReference type="ARBA" id="ARBA00004123"/>
    </source>
</evidence>
<reference evidence="7" key="1">
    <citation type="submission" date="2022-11" db="EMBL/GenBank/DDBJ databases">
        <authorList>
            <person name="Petersen C."/>
        </authorList>
    </citation>
    <scope>NUCLEOTIDE SEQUENCE</scope>
    <source>
        <strain evidence="7">IBT 21917</strain>
    </source>
</reference>
<dbReference type="AlphaFoldDB" id="A0A9W9ISN1"/>
<feature type="compositionally biased region" description="Low complexity" evidence="5">
    <location>
        <begin position="671"/>
        <end position="686"/>
    </location>
</feature>
<evidence type="ECO:0000256" key="3">
    <source>
        <dbReference type="ARBA" id="ARBA00021502"/>
    </source>
</evidence>
<dbReference type="EMBL" id="JAPQKO010000001">
    <property type="protein sequence ID" value="KAJ5182736.1"/>
    <property type="molecule type" value="Genomic_DNA"/>
</dbReference>
<feature type="region of interest" description="Disordered" evidence="5">
    <location>
        <begin position="635"/>
        <end position="782"/>
    </location>
</feature>
<evidence type="ECO:0000259" key="6">
    <source>
        <dbReference type="Pfam" id="PF08167"/>
    </source>
</evidence>
<sequence length="782" mass="84413">MTSTTLRAVTHRLTTTPVDQLPSIASFLATSLSDCAELLSTPQAQKSGKFESDNAVQVHKLKTRLASLLQDRSVEGRWTAVVLAKAAVEAGQWEILRGYEPIVRSLIGVLAKPDPASTRKMCIITLTRIFHLTYQYPTLVREITTPHLPGFITAALNLISVLVKLPSGSSRKAKVNSPFTETVLHAVLELMPRHPTIFRPFGLQLRSLLTEIIGSSPPAYFPGPVVDVAEQVFSSLHKCAPKDKAGTGWSDDCRSTILSIHRTADHVFRAVVEQWESVDTTLAPARQTLSKEVADDGPDSLRFPGWKGIHSGTDRIVVLLRILSRFISMPSAAPVALPLGTILDLTSRLTSVTAPLDSAEGSQSGVQVNSQIGREEREMLWIELPRIHIASMDLLEHVASVLDKSATSITQTMLEQVTWVFRNEKSCRDIRSATYNLLTILVKLNGPSMTKQSVSPISHVLHSACVDILPSSGSGIESNSVDSKTKKGGQTTANADSFLNPELQKNRLSQSGSRSTELRQAASDFLQSVLVSVPSDLVAASTRAEVDRTIILTADKDAMLASVLNPIPATKGRGAAASIMPFLVQGYSDQMEVEALVRPRMPVLITAPELDACAEMDEEEADEIADEAYHAASETTGFLKEPVATPVETEKQRSPPVTDPGAHLQKRTYVEESSLPPSSLPAKSESQPAQNKKARFEETVSTPKGDPVVVTQSSTVASQSAQTVSSNPRSETQVTSQVTTTAGPQAAADAQLSADESDDELPALNIDSDTDEEDDEDVTMDG</sequence>
<evidence type="ECO:0000313" key="7">
    <source>
        <dbReference type="EMBL" id="KAJ5182736.1"/>
    </source>
</evidence>
<evidence type="ECO:0000256" key="5">
    <source>
        <dbReference type="SAM" id="MobiDB-lite"/>
    </source>
</evidence>
<feature type="compositionally biased region" description="Low complexity" evidence="5">
    <location>
        <begin position="708"/>
        <end position="741"/>
    </location>
</feature>
<proteinExistence type="inferred from homology"/>